<name>A0ABY9EB56_9GAMM</name>
<evidence type="ECO:0000313" key="4">
    <source>
        <dbReference type="EMBL" id="WKD50220.1"/>
    </source>
</evidence>
<feature type="domain" description="DUF4124" evidence="3">
    <location>
        <begin position="12"/>
        <end position="47"/>
    </location>
</feature>
<keyword evidence="2" id="KW-0732">Signal</keyword>
<keyword evidence="5" id="KW-1185">Reference proteome</keyword>
<reference evidence="4 5" key="1">
    <citation type="submission" date="2022-05" db="EMBL/GenBank/DDBJ databases">
        <title>Microbulbifer sp. nov., isolated from sponge.</title>
        <authorList>
            <person name="Gao L."/>
        </authorList>
    </citation>
    <scope>NUCLEOTIDE SEQUENCE [LARGE SCALE GENOMIC DNA]</scope>
    <source>
        <strain evidence="4 5">MI-G</strain>
    </source>
</reference>
<protein>
    <submittedName>
        <fullName evidence="4">DUF4124 domain-containing protein</fullName>
    </submittedName>
</protein>
<proteinExistence type="predicted"/>
<organism evidence="4 5">
    <name type="scientific">Microbulbifer spongiae</name>
    <dbReference type="NCBI Taxonomy" id="2944933"/>
    <lineage>
        <taxon>Bacteria</taxon>
        <taxon>Pseudomonadati</taxon>
        <taxon>Pseudomonadota</taxon>
        <taxon>Gammaproteobacteria</taxon>
        <taxon>Cellvibrionales</taxon>
        <taxon>Microbulbiferaceae</taxon>
        <taxon>Microbulbifer</taxon>
    </lineage>
</organism>
<accession>A0ABY9EB56</accession>
<evidence type="ECO:0000313" key="5">
    <source>
        <dbReference type="Proteomes" id="UP001321520"/>
    </source>
</evidence>
<feature type="chain" id="PRO_5046212364" evidence="2">
    <location>
        <begin position="22"/>
        <end position="150"/>
    </location>
</feature>
<evidence type="ECO:0000256" key="2">
    <source>
        <dbReference type="SAM" id="SignalP"/>
    </source>
</evidence>
<feature type="compositionally biased region" description="Basic and acidic residues" evidence="1">
    <location>
        <begin position="66"/>
        <end position="82"/>
    </location>
</feature>
<dbReference type="InterPro" id="IPR025392">
    <property type="entry name" value="DUF4124"/>
</dbReference>
<sequence length="150" mass="17452">MNTAQWGMACASLLLAMGAAAGELYRWVDEDGRVYFSDRPPVETQAQDISDKLEPINSIDGNRTQRSAEGRRPHDIEREYAQHRQQQQQQQQQARQRALKRICQQARQRLNALNGRVAFIDENGREVRYSERERQQMAKKLSHEIAQRCD</sequence>
<dbReference type="Pfam" id="PF13511">
    <property type="entry name" value="DUF4124"/>
    <property type="match status" value="1"/>
</dbReference>
<feature type="compositionally biased region" description="Low complexity" evidence="1">
    <location>
        <begin position="83"/>
        <end position="96"/>
    </location>
</feature>
<feature type="signal peptide" evidence="2">
    <location>
        <begin position="1"/>
        <end position="21"/>
    </location>
</feature>
<dbReference type="Proteomes" id="UP001321520">
    <property type="component" value="Chromosome"/>
</dbReference>
<evidence type="ECO:0000259" key="3">
    <source>
        <dbReference type="Pfam" id="PF13511"/>
    </source>
</evidence>
<evidence type="ECO:0000256" key="1">
    <source>
        <dbReference type="SAM" id="MobiDB-lite"/>
    </source>
</evidence>
<dbReference type="RefSeq" id="WP_301416315.1">
    <property type="nucleotide sequence ID" value="NZ_CP098023.1"/>
</dbReference>
<dbReference type="EMBL" id="CP098023">
    <property type="protein sequence ID" value="WKD50220.1"/>
    <property type="molecule type" value="Genomic_DNA"/>
</dbReference>
<feature type="region of interest" description="Disordered" evidence="1">
    <location>
        <begin position="40"/>
        <end position="97"/>
    </location>
</feature>
<gene>
    <name evidence="4" type="ORF">M8T91_01965</name>
</gene>